<feature type="transmembrane region" description="Helical" evidence="13">
    <location>
        <begin position="279"/>
        <end position="299"/>
    </location>
</feature>
<reference evidence="15" key="1">
    <citation type="submission" date="2016-11" db="UniProtKB">
        <authorList>
            <consortium name="WormBaseParasite"/>
        </authorList>
    </citation>
    <scope>IDENTIFICATION</scope>
</reference>
<evidence type="ECO:0000256" key="6">
    <source>
        <dbReference type="ARBA" id="ARBA00022763"/>
    </source>
</evidence>
<dbReference type="GO" id="GO:0035861">
    <property type="term" value="C:site of double-strand break"/>
    <property type="evidence" value="ECO:0007669"/>
    <property type="project" value="TreeGrafter"/>
</dbReference>
<keyword evidence="8" id="KW-0175">Coiled coil</keyword>
<dbReference type="GO" id="GO:0003684">
    <property type="term" value="F:damaged DNA binding"/>
    <property type="evidence" value="ECO:0007669"/>
    <property type="project" value="TreeGrafter"/>
</dbReference>
<comment type="subcellular location">
    <subcellularLocation>
        <location evidence="2">Chromosome</location>
    </subcellularLocation>
    <subcellularLocation>
        <location evidence="1">Nucleus</location>
    </subcellularLocation>
</comment>
<evidence type="ECO:0000313" key="14">
    <source>
        <dbReference type="Proteomes" id="UP000095281"/>
    </source>
</evidence>
<keyword evidence="11" id="KW-0539">Nucleus</keyword>
<evidence type="ECO:0000256" key="4">
    <source>
        <dbReference type="ARBA" id="ARBA00022454"/>
    </source>
</evidence>
<evidence type="ECO:0000256" key="12">
    <source>
        <dbReference type="SAM" id="MobiDB-lite"/>
    </source>
</evidence>
<keyword evidence="6" id="KW-0227">DNA damage</keyword>
<name>A0A1I8BHN8_MELHA</name>
<evidence type="ECO:0000256" key="7">
    <source>
        <dbReference type="ARBA" id="ARBA00022840"/>
    </source>
</evidence>
<protein>
    <submittedName>
        <fullName evidence="15">SMC_N domain-containing protein</fullName>
    </submittedName>
</protein>
<keyword evidence="5" id="KW-0547">Nucleotide-binding</keyword>
<comment type="similarity">
    <text evidence="3">Belongs to the SMC family. SMC6 subfamily.</text>
</comment>
<feature type="compositionally biased region" description="Low complexity" evidence="12">
    <location>
        <begin position="487"/>
        <end position="498"/>
    </location>
</feature>
<dbReference type="GO" id="GO:0000724">
    <property type="term" value="P:double-strand break repair via homologous recombination"/>
    <property type="evidence" value="ECO:0007669"/>
    <property type="project" value="TreeGrafter"/>
</dbReference>
<keyword evidence="13" id="KW-0472">Membrane</keyword>
<feature type="region of interest" description="Disordered" evidence="12">
    <location>
        <begin position="479"/>
        <end position="501"/>
    </location>
</feature>
<dbReference type="GO" id="GO:0003697">
    <property type="term" value="F:single-stranded DNA binding"/>
    <property type="evidence" value="ECO:0007669"/>
    <property type="project" value="TreeGrafter"/>
</dbReference>
<evidence type="ECO:0000256" key="9">
    <source>
        <dbReference type="ARBA" id="ARBA00023172"/>
    </source>
</evidence>
<dbReference type="GO" id="GO:0005524">
    <property type="term" value="F:ATP binding"/>
    <property type="evidence" value="ECO:0007669"/>
    <property type="project" value="UniProtKB-KW"/>
</dbReference>
<sequence length="574" mass="67610">MEECNKLTERANDLIIKYRKQIEDKTISCEKKREEAEKNREYLLREGAEIGDGMPDFDSIPETVQLDRDIEAIQNEIKNAEKNKEPVPTADDLQNYMNIYKQFKAKVKVWTRRYGMLENMINARKRRFDLIRTSLPGKLECWFRDHMNFRGYKASLDVRDNDGTIMIKVITHKAMDGSFAGESMNERDSRIQRKVLQDLKGLSGGERSYTTACFIMSLWKCMESPFRCMDEFDVFMDMVNRRHIMEMLADMAKDSKEVQFFFFTPQPIQELKRDMFENFIFFGIILLWLPNNICLLFLPKYLNIFCHQEKPLIKTIFSLLITTIILFRILIKKWIILINQKIILDSLSKHPLLCATFFNHFCVRMEMIFNCENNNEQKELFLIWINNFGKQLKNKIAIDFNQKINQSYENKNKLKTNKKQKIVQFNKTISLINSKQKVGNQLMKINKNSKYMLESHHHHYSTIDNIGELTDLPKKLITKPKVPRTPIPQTTPTDPQEPLKYPPTLLSPITPDNFENHQIISNRKLKNIKENKNKLNIKNEKCYYCPNGVNCCLQNVQASVVHYFSLSTNINSNL</sequence>
<keyword evidence="13" id="KW-1133">Transmembrane helix</keyword>
<feature type="transmembrane region" description="Helical" evidence="13">
    <location>
        <begin position="311"/>
        <end position="331"/>
    </location>
</feature>
<keyword evidence="14" id="KW-1185">Reference proteome</keyword>
<dbReference type="Proteomes" id="UP000095281">
    <property type="component" value="Unplaced"/>
</dbReference>
<dbReference type="GO" id="GO:0005634">
    <property type="term" value="C:nucleus"/>
    <property type="evidence" value="ECO:0007669"/>
    <property type="project" value="UniProtKB-SubCell"/>
</dbReference>
<dbReference type="GO" id="GO:0030915">
    <property type="term" value="C:Smc5-Smc6 complex"/>
    <property type="evidence" value="ECO:0007669"/>
    <property type="project" value="TreeGrafter"/>
</dbReference>
<dbReference type="Gene3D" id="3.40.50.300">
    <property type="entry name" value="P-loop containing nucleotide triphosphate hydrolases"/>
    <property type="match status" value="1"/>
</dbReference>
<evidence type="ECO:0000313" key="15">
    <source>
        <dbReference type="WBParaSite" id="MhA1_Contig2356.frz3.fgene1"/>
    </source>
</evidence>
<evidence type="ECO:0000256" key="8">
    <source>
        <dbReference type="ARBA" id="ARBA00023054"/>
    </source>
</evidence>
<evidence type="ECO:0000256" key="3">
    <source>
        <dbReference type="ARBA" id="ARBA00006793"/>
    </source>
</evidence>
<proteinExistence type="inferred from homology"/>
<keyword evidence="10" id="KW-0234">DNA repair</keyword>
<evidence type="ECO:0000256" key="5">
    <source>
        <dbReference type="ARBA" id="ARBA00022741"/>
    </source>
</evidence>
<dbReference type="SUPFAM" id="SSF52540">
    <property type="entry name" value="P-loop containing nucleoside triphosphate hydrolases"/>
    <property type="match status" value="1"/>
</dbReference>
<dbReference type="AlphaFoldDB" id="A0A1I8BHN8"/>
<evidence type="ECO:0000256" key="13">
    <source>
        <dbReference type="SAM" id="Phobius"/>
    </source>
</evidence>
<evidence type="ECO:0000256" key="10">
    <source>
        <dbReference type="ARBA" id="ARBA00023204"/>
    </source>
</evidence>
<keyword evidence="7" id="KW-0067">ATP-binding</keyword>
<evidence type="ECO:0000256" key="2">
    <source>
        <dbReference type="ARBA" id="ARBA00004286"/>
    </source>
</evidence>
<dbReference type="WBParaSite" id="MhA1_Contig2356.frz3.fgene1">
    <property type="protein sequence ID" value="MhA1_Contig2356.frz3.fgene1"/>
    <property type="gene ID" value="MhA1_Contig2356.frz3.fgene1"/>
</dbReference>
<dbReference type="PANTHER" id="PTHR19306:SF6">
    <property type="entry name" value="STRUCTURAL MAINTENANCE OF CHROMOSOMES PROTEIN 6"/>
    <property type="match status" value="1"/>
</dbReference>
<dbReference type="InterPro" id="IPR027417">
    <property type="entry name" value="P-loop_NTPase"/>
</dbReference>
<keyword evidence="4" id="KW-0158">Chromosome</keyword>
<organism evidence="14 15">
    <name type="scientific">Meloidogyne hapla</name>
    <name type="common">Root-knot nematode worm</name>
    <dbReference type="NCBI Taxonomy" id="6305"/>
    <lineage>
        <taxon>Eukaryota</taxon>
        <taxon>Metazoa</taxon>
        <taxon>Ecdysozoa</taxon>
        <taxon>Nematoda</taxon>
        <taxon>Chromadorea</taxon>
        <taxon>Rhabditida</taxon>
        <taxon>Tylenchina</taxon>
        <taxon>Tylenchomorpha</taxon>
        <taxon>Tylenchoidea</taxon>
        <taxon>Meloidogynidae</taxon>
        <taxon>Meloidogyninae</taxon>
        <taxon>Meloidogyne</taxon>
    </lineage>
</organism>
<evidence type="ECO:0000256" key="11">
    <source>
        <dbReference type="ARBA" id="ARBA00023242"/>
    </source>
</evidence>
<evidence type="ECO:0000256" key="1">
    <source>
        <dbReference type="ARBA" id="ARBA00004123"/>
    </source>
</evidence>
<accession>A0A1I8BHN8</accession>
<dbReference type="PANTHER" id="PTHR19306">
    <property type="entry name" value="STRUCTURAL MAINTENANCE OF CHROMOSOMES 5,6 SMC5, SMC6"/>
    <property type="match status" value="1"/>
</dbReference>
<keyword evidence="9" id="KW-0233">DNA recombination</keyword>
<keyword evidence="13" id="KW-0812">Transmembrane</keyword>